<comment type="caution">
    <text evidence="1">The sequence shown here is derived from an EMBL/GenBank/DDBJ whole genome shotgun (WGS) entry which is preliminary data.</text>
</comment>
<dbReference type="EMBL" id="JAGDYM010000007">
    <property type="protein sequence ID" value="MBO1901742.1"/>
    <property type="molecule type" value="Genomic_DNA"/>
</dbReference>
<reference evidence="1" key="1">
    <citation type="submission" date="2021-03" db="EMBL/GenBank/DDBJ databases">
        <title>Leucobacter chromiisoli sp. nov., isolated from chromium-containing soil of chemical plant.</title>
        <authorList>
            <person name="Xu Z."/>
        </authorList>
    </citation>
    <scope>NUCLEOTIDE SEQUENCE</scope>
    <source>
        <strain evidence="1">S27</strain>
    </source>
</reference>
<keyword evidence="2" id="KW-1185">Reference proteome</keyword>
<protein>
    <recommendedName>
        <fullName evidence="3">Enamidase</fullName>
    </recommendedName>
</protein>
<name>A0A939MMX9_9MICO</name>
<gene>
    <name evidence="1" type="ORF">J4H92_07220</name>
</gene>
<dbReference type="RefSeq" id="WP_208097497.1">
    <property type="nucleotide sequence ID" value="NZ_JAGDYM010000007.1"/>
</dbReference>
<accession>A0A939MMX9</accession>
<dbReference type="InterPro" id="IPR011059">
    <property type="entry name" value="Metal-dep_hydrolase_composite"/>
</dbReference>
<dbReference type="PANTHER" id="PTHR43135">
    <property type="entry name" value="ALPHA-D-RIBOSE 1-METHYLPHOSPHONATE 5-TRIPHOSPHATE DIPHOSPHATASE"/>
    <property type="match status" value="1"/>
</dbReference>
<dbReference type="GO" id="GO:0016810">
    <property type="term" value="F:hydrolase activity, acting on carbon-nitrogen (but not peptide) bonds"/>
    <property type="evidence" value="ECO:0007669"/>
    <property type="project" value="InterPro"/>
</dbReference>
<evidence type="ECO:0000313" key="2">
    <source>
        <dbReference type="Proteomes" id="UP000664382"/>
    </source>
</evidence>
<proteinExistence type="predicted"/>
<dbReference type="SUPFAM" id="SSF51338">
    <property type="entry name" value="Composite domain of metallo-dependent hydrolases"/>
    <property type="match status" value="1"/>
</dbReference>
<dbReference type="AlphaFoldDB" id="A0A939MMX9"/>
<dbReference type="InterPro" id="IPR051781">
    <property type="entry name" value="Metallo-dep_Hydrolase"/>
</dbReference>
<dbReference type="SUPFAM" id="SSF51556">
    <property type="entry name" value="Metallo-dependent hydrolases"/>
    <property type="match status" value="1"/>
</dbReference>
<dbReference type="Proteomes" id="UP000664382">
    <property type="component" value="Unassembled WGS sequence"/>
</dbReference>
<evidence type="ECO:0008006" key="3">
    <source>
        <dbReference type="Google" id="ProtNLM"/>
    </source>
</evidence>
<dbReference type="CDD" id="cd01292">
    <property type="entry name" value="metallo-dependent_hydrolases"/>
    <property type="match status" value="1"/>
</dbReference>
<dbReference type="Gene3D" id="3.20.20.140">
    <property type="entry name" value="Metal-dependent hydrolases"/>
    <property type="match status" value="1"/>
</dbReference>
<sequence length="399" mass="40430">MSGRIHLIGCGGIVSGDLTAPLVEADAVVVEDGAIRHLGPRIDVDRADTVIDVRGGLVAPGLIDAHAHPVVGDFTPRQNALGWTSRTLHGGVTSLVSAGETHWPGRLKDGVEAAAICAAAHLTSRSRQPGCSRVFGGALLLDRGIEESDIEALHRLGVRRLGEIGLGSEKDPGRIAALVAFARSLGWVAPLHFGGASVPGSSVVDGDLARAVAPTVISHANGGPTARPVEEVLELIEETDAAIELVFAGNSRAAATIARNLAERGELHRLQFGTDTPSGTGVVPLGLLRAVTEAVSLGGLDPVDALCAATGVTAERYGLVAPVPPGASGGAGSERGLGRIAAGAAADLVVLAPALGSESEDAAESMRRGNLPAVALVVVDGEVAVRRSSTTPPPARPVI</sequence>
<dbReference type="Gene3D" id="2.30.40.10">
    <property type="entry name" value="Urease, subunit C, domain 1"/>
    <property type="match status" value="1"/>
</dbReference>
<dbReference type="InterPro" id="IPR032466">
    <property type="entry name" value="Metal_Hydrolase"/>
</dbReference>
<organism evidence="1 2">
    <name type="scientific">Leucobacter weissii</name>
    <dbReference type="NCBI Taxonomy" id="1983706"/>
    <lineage>
        <taxon>Bacteria</taxon>
        <taxon>Bacillati</taxon>
        <taxon>Actinomycetota</taxon>
        <taxon>Actinomycetes</taxon>
        <taxon>Micrococcales</taxon>
        <taxon>Microbacteriaceae</taxon>
        <taxon>Leucobacter</taxon>
    </lineage>
</organism>
<evidence type="ECO:0000313" key="1">
    <source>
        <dbReference type="EMBL" id="MBO1901742.1"/>
    </source>
</evidence>
<dbReference type="PANTHER" id="PTHR43135:SF3">
    <property type="entry name" value="ALPHA-D-RIBOSE 1-METHYLPHOSPHONATE 5-TRIPHOSPHATE DIPHOSPHATASE"/>
    <property type="match status" value="1"/>
</dbReference>